<dbReference type="EMBL" id="MT141445">
    <property type="protein sequence ID" value="QJA61553.1"/>
    <property type="molecule type" value="Genomic_DNA"/>
</dbReference>
<name>A0A6M3IVH7_9ZZZZ</name>
<sequence length="92" mass="10692">MEDGLQREKGKVPEIKPNDVELSRLMKGCLESEGYVVFVARMTKEHNDKGFNIIRYDYRRYHFSFEDVAQATMAFKKSLENEIKDVTDGLNA</sequence>
<evidence type="ECO:0000313" key="1">
    <source>
        <dbReference type="EMBL" id="QJA61553.1"/>
    </source>
</evidence>
<evidence type="ECO:0000313" key="2">
    <source>
        <dbReference type="EMBL" id="QJA82165.1"/>
    </source>
</evidence>
<reference evidence="1" key="1">
    <citation type="submission" date="2020-03" db="EMBL/GenBank/DDBJ databases">
        <title>The deep terrestrial virosphere.</title>
        <authorList>
            <person name="Holmfeldt K."/>
            <person name="Nilsson E."/>
            <person name="Simone D."/>
            <person name="Lopez-Fernandez M."/>
            <person name="Wu X."/>
            <person name="de Brujin I."/>
            <person name="Lundin D."/>
            <person name="Andersson A."/>
            <person name="Bertilsson S."/>
            <person name="Dopson M."/>
        </authorList>
    </citation>
    <scope>NUCLEOTIDE SEQUENCE</scope>
    <source>
        <strain evidence="2">MM415A00437</strain>
        <strain evidence="1">MM415B00921</strain>
    </source>
</reference>
<dbReference type="AlphaFoldDB" id="A0A6M3IVH7"/>
<protein>
    <submittedName>
        <fullName evidence="1">Uncharacterized protein</fullName>
    </submittedName>
</protein>
<gene>
    <name evidence="2" type="ORF">MM415A00437_0012</name>
    <name evidence="1" type="ORF">MM415B00921_0006</name>
</gene>
<dbReference type="EMBL" id="MT142481">
    <property type="protein sequence ID" value="QJA82165.1"/>
    <property type="molecule type" value="Genomic_DNA"/>
</dbReference>
<accession>A0A6M3IVH7</accession>
<proteinExistence type="predicted"/>
<organism evidence="1">
    <name type="scientific">viral metagenome</name>
    <dbReference type="NCBI Taxonomy" id="1070528"/>
    <lineage>
        <taxon>unclassified sequences</taxon>
        <taxon>metagenomes</taxon>
        <taxon>organismal metagenomes</taxon>
    </lineage>
</organism>